<organism evidence="5 6">
    <name type="scientific">Aspergillus avenaceus</name>
    <dbReference type="NCBI Taxonomy" id="36643"/>
    <lineage>
        <taxon>Eukaryota</taxon>
        <taxon>Fungi</taxon>
        <taxon>Dikarya</taxon>
        <taxon>Ascomycota</taxon>
        <taxon>Pezizomycotina</taxon>
        <taxon>Eurotiomycetes</taxon>
        <taxon>Eurotiomycetidae</taxon>
        <taxon>Eurotiales</taxon>
        <taxon>Aspergillaceae</taxon>
        <taxon>Aspergillus</taxon>
        <taxon>Aspergillus subgen. Circumdati</taxon>
    </lineage>
</organism>
<evidence type="ECO:0000256" key="2">
    <source>
        <dbReference type="ARBA" id="ARBA00022801"/>
    </source>
</evidence>
<dbReference type="OrthoDB" id="425534at2759"/>
<dbReference type="GO" id="GO:0016787">
    <property type="term" value="F:hydrolase activity"/>
    <property type="evidence" value="ECO:0007669"/>
    <property type="project" value="UniProtKB-KW"/>
</dbReference>
<dbReference type="Gene3D" id="3.40.50.1820">
    <property type="entry name" value="alpha/beta hydrolase"/>
    <property type="match status" value="1"/>
</dbReference>
<dbReference type="PANTHER" id="PTHR43248:SF25">
    <property type="entry name" value="AB HYDROLASE-1 DOMAIN-CONTAINING PROTEIN-RELATED"/>
    <property type="match status" value="1"/>
</dbReference>
<dbReference type="InterPro" id="IPR051601">
    <property type="entry name" value="Serine_prot/Carboxylest_S33"/>
</dbReference>
<dbReference type="AlphaFoldDB" id="A0A5N6TV87"/>
<evidence type="ECO:0000313" key="5">
    <source>
        <dbReference type="EMBL" id="KAE8150285.1"/>
    </source>
</evidence>
<gene>
    <name evidence="5" type="ORF">BDV25DRAFT_139996</name>
</gene>
<accession>A0A5N6TV87</accession>
<dbReference type="InterPro" id="IPR013595">
    <property type="entry name" value="Pept_S33_TAP-like_C"/>
</dbReference>
<evidence type="ECO:0000256" key="3">
    <source>
        <dbReference type="SAM" id="SignalP"/>
    </source>
</evidence>
<dbReference type="PANTHER" id="PTHR43248">
    <property type="entry name" value="2-SUCCINYL-6-HYDROXY-2,4-CYCLOHEXADIENE-1-CARBOXYLATE SYNTHASE"/>
    <property type="match status" value="1"/>
</dbReference>
<comment type="similarity">
    <text evidence="1">Belongs to the peptidase S33 family.</text>
</comment>
<keyword evidence="6" id="KW-1185">Reference proteome</keyword>
<reference evidence="5 6" key="1">
    <citation type="submission" date="2019-04" db="EMBL/GenBank/DDBJ databases">
        <title>Friends and foes A comparative genomics study of 23 Aspergillus species from section Flavi.</title>
        <authorList>
            <consortium name="DOE Joint Genome Institute"/>
            <person name="Kjaerbolling I."/>
            <person name="Vesth T."/>
            <person name="Frisvad J.C."/>
            <person name="Nybo J.L."/>
            <person name="Theobald S."/>
            <person name="Kildgaard S."/>
            <person name="Isbrandt T."/>
            <person name="Kuo A."/>
            <person name="Sato A."/>
            <person name="Lyhne E.K."/>
            <person name="Kogle M.E."/>
            <person name="Wiebenga A."/>
            <person name="Kun R.S."/>
            <person name="Lubbers R.J."/>
            <person name="Makela M.R."/>
            <person name="Barry K."/>
            <person name="Chovatia M."/>
            <person name="Clum A."/>
            <person name="Daum C."/>
            <person name="Haridas S."/>
            <person name="He G."/>
            <person name="LaButti K."/>
            <person name="Lipzen A."/>
            <person name="Mondo S."/>
            <person name="Riley R."/>
            <person name="Salamov A."/>
            <person name="Simmons B.A."/>
            <person name="Magnuson J.K."/>
            <person name="Henrissat B."/>
            <person name="Mortensen U.H."/>
            <person name="Larsen T.O."/>
            <person name="Devries R.P."/>
            <person name="Grigoriev I.V."/>
            <person name="Machida M."/>
            <person name="Baker S.E."/>
            <person name="Andersen M.R."/>
        </authorList>
    </citation>
    <scope>NUCLEOTIDE SEQUENCE [LARGE SCALE GENOMIC DNA]</scope>
    <source>
        <strain evidence="5 6">IBT 18842</strain>
    </source>
</reference>
<protein>
    <submittedName>
        <fullName evidence="5">TAP-like protein-domain-containing protein</fullName>
    </submittedName>
</protein>
<proteinExistence type="inferred from homology"/>
<sequence>MHWKRAILLFTFFGVCASQASAEKVAWGPCDLKDQPPLPVECGSLAVPLDYSDPGSDKLDLQLLKVPALRTPKKGSILFNFGGPGVGVRDVLAERGELLHGLTGGYYDLIGEDPRGTVDTLTASCFKNATDRAAAMTAAGLSVIATPEDAMALGRQWAGAGLLADSCFASEYMKENGTLISTAYAARDLMQVVDAVEEDGLLRYWGFSYGTVLGATVAAMFPDRVDKLILDAVMNPHEYYNDYDKQVWADADKVFSSVMDQCIKTPERCVLARKNTTAADLEKATYTLLDNLKREPISAQGVIVDHSLVKSFIRACLYRPEYYPNLAVGLDALFSGNATGFLANLAQQGGGEEAAGGVADEAVYAIPCSEKRTGKEALSDVVPDLGQLAQESKLIGDVGSSVALVCTRWQIEAKERYEGTFDVKTRNPVLVIGNTYDSATPLVSAKNISASFEGSVVLEHGGWGHGTLAHGSACTSRVVRDYWMNGTLPQPGSVCEPDYPPFNQGSLQQVLENIGFIGKD</sequence>
<dbReference type="InterPro" id="IPR029058">
    <property type="entry name" value="AB_hydrolase_fold"/>
</dbReference>
<dbReference type="Pfam" id="PF08386">
    <property type="entry name" value="Abhydrolase_4"/>
    <property type="match status" value="1"/>
</dbReference>
<dbReference type="EMBL" id="ML742098">
    <property type="protein sequence ID" value="KAE8150285.1"/>
    <property type="molecule type" value="Genomic_DNA"/>
</dbReference>
<dbReference type="Proteomes" id="UP000325780">
    <property type="component" value="Unassembled WGS sequence"/>
</dbReference>
<evidence type="ECO:0000256" key="1">
    <source>
        <dbReference type="ARBA" id="ARBA00010088"/>
    </source>
</evidence>
<name>A0A5N6TV87_ASPAV</name>
<feature type="domain" description="Peptidase S33 tripeptidyl aminopeptidase-like C-terminal" evidence="4">
    <location>
        <begin position="394"/>
        <end position="495"/>
    </location>
</feature>
<evidence type="ECO:0000313" key="6">
    <source>
        <dbReference type="Proteomes" id="UP000325780"/>
    </source>
</evidence>
<keyword evidence="3" id="KW-0732">Signal</keyword>
<dbReference type="SUPFAM" id="SSF53474">
    <property type="entry name" value="alpha/beta-Hydrolases"/>
    <property type="match status" value="1"/>
</dbReference>
<keyword evidence="2" id="KW-0378">Hydrolase</keyword>
<feature type="chain" id="PRO_5024886031" evidence="3">
    <location>
        <begin position="23"/>
        <end position="520"/>
    </location>
</feature>
<feature type="signal peptide" evidence="3">
    <location>
        <begin position="1"/>
        <end position="22"/>
    </location>
</feature>
<evidence type="ECO:0000259" key="4">
    <source>
        <dbReference type="Pfam" id="PF08386"/>
    </source>
</evidence>